<dbReference type="Proteomes" id="UP001139700">
    <property type="component" value="Unassembled WGS sequence"/>
</dbReference>
<evidence type="ECO:0000259" key="1">
    <source>
        <dbReference type="Pfam" id="PF00248"/>
    </source>
</evidence>
<dbReference type="InterPro" id="IPR023210">
    <property type="entry name" value="NADP_OxRdtase_dom"/>
</dbReference>
<comment type="caution">
    <text evidence="2">The sequence shown here is derived from an EMBL/GenBank/DDBJ whole genome shotgun (WGS) entry which is preliminary data.</text>
</comment>
<dbReference type="InterPro" id="IPR053135">
    <property type="entry name" value="AKR2_Oxidoreductase"/>
</dbReference>
<gene>
    <name evidence="2" type="ORF">LXM24_03390</name>
</gene>
<evidence type="ECO:0000313" key="2">
    <source>
        <dbReference type="EMBL" id="MCF0039115.1"/>
    </source>
</evidence>
<accession>A0A9X1P6V0</accession>
<dbReference type="Pfam" id="PF00248">
    <property type="entry name" value="Aldo_ket_red"/>
    <property type="match status" value="1"/>
</dbReference>
<evidence type="ECO:0000313" key="3">
    <source>
        <dbReference type="Proteomes" id="UP001139700"/>
    </source>
</evidence>
<keyword evidence="3" id="KW-1185">Reference proteome</keyword>
<dbReference type="EMBL" id="JAJTTA010000001">
    <property type="protein sequence ID" value="MCF0039115.1"/>
    <property type="molecule type" value="Genomic_DNA"/>
</dbReference>
<dbReference type="CDD" id="cd19097">
    <property type="entry name" value="AKR_unchar"/>
    <property type="match status" value="1"/>
</dbReference>
<reference evidence="2" key="1">
    <citation type="submission" date="2021-12" db="EMBL/GenBank/DDBJ databases">
        <title>Novel species in genus Dyadobacter.</title>
        <authorList>
            <person name="Ma C."/>
        </authorList>
    </citation>
    <scope>NUCLEOTIDE SEQUENCE</scope>
    <source>
        <strain evidence="2">CY399</strain>
    </source>
</reference>
<protein>
    <submittedName>
        <fullName evidence="2">Aldo/keto reductase</fullName>
    </submittedName>
</protein>
<dbReference type="AlphaFoldDB" id="A0A9X1P6V0"/>
<dbReference type="InterPro" id="IPR036812">
    <property type="entry name" value="NAD(P)_OxRdtase_dom_sf"/>
</dbReference>
<dbReference type="RefSeq" id="WP_234611582.1">
    <property type="nucleotide sequence ID" value="NZ_CP098806.1"/>
</dbReference>
<dbReference type="PANTHER" id="PTHR43312:SF1">
    <property type="entry name" value="NADP-DEPENDENT OXIDOREDUCTASE DOMAIN-CONTAINING PROTEIN"/>
    <property type="match status" value="1"/>
</dbReference>
<feature type="domain" description="NADP-dependent oxidoreductase" evidence="1">
    <location>
        <begin position="4"/>
        <end position="273"/>
    </location>
</feature>
<dbReference type="SUPFAM" id="SSF51430">
    <property type="entry name" value="NAD(P)-linked oxidoreductase"/>
    <property type="match status" value="1"/>
</dbReference>
<dbReference type="Gene3D" id="3.20.20.100">
    <property type="entry name" value="NADP-dependent oxidoreductase domain"/>
    <property type="match status" value="1"/>
</dbReference>
<proteinExistence type="predicted"/>
<organism evidence="2 3">
    <name type="scientific">Dyadobacter fanqingshengii</name>
    <dbReference type="NCBI Taxonomy" id="2906443"/>
    <lineage>
        <taxon>Bacteria</taxon>
        <taxon>Pseudomonadati</taxon>
        <taxon>Bacteroidota</taxon>
        <taxon>Cytophagia</taxon>
        <taxon>Cytophagales</taxon>
        <taxon>Spirosomataceae</taxon>
        <taxon>Dyadobacter</taxon>
    </lineage>
</organism>
<dbReference type="PANTHER" id="PTHR43312">
    <property type="entry name" value="D-THREO-ALDOSE 1-DEHYDROGENASE"/>
    <property type="match status" value="1"/>
</dbReference>
<sequence length="285" mass="31955">MSNKLILGTVQFGLAYGVNNSAGQVTVEQSSAILEHAYTNGVTSLDTASSYGNSELVIGNYLGKNPGKNFNIITKFSNQVDCGSSLESSLQKLRSDKISSILFHSFSHYAENKHALDFFIRKYKDVNVATIGVSVYTNEELEQLAQDDRINVVQLPFNILDNHVLRSEAVLELKSRGKTIHTRSAFLQGLIFMDDEKIPVKLSPLKEPLNLIKQLCDEHRLDIGHLALQYVLQKDYIDGVLIGVDSVTQLKQNLKWSEITIQQEVFRTIDTILIEDLNLLNPSTW</sequence>
<name>A0A9X1P6V0_9BACT</name>